<dbReference type="EMBL" id="JBFRYB010000001">
    <property type="protein sequence ID" value="MEX1665678.1"/>
    <property type="molecule type" value="Genomic_DNA"/>
</dbReference>
<sequence>MQEYETAEIVEAGALSIPSYISMLVMALCFIAGVLLMTEVAWQYWRSTYSAGFEPAQNDLRSQREAYLTRKVLNLATSVIDGRDIKITVQVDSGDKNGLGEGAEVKAVLILVNRPAHVPDVEEALAAVVTAGLALNTGRGDQLSVQFRTFSKTNNDGNTLWGLVLIQRLYLALGLLLIGGGGFAWAYHRYQQLRAKARQLESDYRDQLRRFQAIAEEEPARVASVLSDWLNGARS</sequence>
<gene>
    <name evidence="2" type="ORF">AB4875_09250</name>
</gene>
<keyword evidence="1" id="KW-1133">Transmembrane helix</keyword>
<evidence type="ECO:0000313" key="3">
    <source>
        <dbReference type="Proteomes" id="UP001557484"/>
    </source>
</evidence>
<evidence type="ECO:0000313" key="2">
    <source>
        <dbReference type="EMBL" id="MEX1665678.1"/>
    </source>
</evidence>
<feature type="transmembrane region" description="Helical" evidence="1">
    <location>
        <begin position="20"/>
        <end position="42"/>
    </location>
</feature>
<dbReference type="Proteomes" id="UP001557484">
    <property type="component" value="Unassembled WGS sequence"/>
</dbReference>
<dbReference type="RefSeq" id="WP_368375778.1">
    <property type="nucleotide sequence ID" value="NZ_JBFRYB010000001.1"/>
</dbReference>
<accession>A0ABV3TVT5</accession>
<proteinExistence type="predicted"/>
<protein>
    <recommendedName>
        <fullName evidence="4">TPM domain-containing protein</fullName>
    </recommendedName>
</protein>
<name>A0ABV3TVT5_9GAMM</name>
<keyword evidence="1" id="KW-0812">Transmembrane</keyword>
<comment type="caution">
    <text evidence="2">The sequence shown here is derived from an EMBL/GenBank/DDBJ whole genome shotgun (WGS) entry which is preliminary data.</text>
</comment>
<keyword evidence="1" id="KW-0472">Membrane</keyword>
<organism evidence="2 3">
    <name type="scientific">Zhongshania arctica</name>
    <dbReference type="NCBI Taxonomy" id="3238302"/>
    <lineage>
        <taxon>Bacteria</taxon>
        <taxon>Pseudomonadati</taxon>
        <taxon>Pseudomonadota</taxon>
        <taxon>Gammaproteobacteria</taxon>
        <taxon>Cellvibrionales</taxon>
        <taxon>Spongiibacteraceae</taxon>
        <taxon>Zhongshania</taxon>
    </lineage>
</organism>
<evidence type="ECO:0000256" key="1">
    <source>
        <dbReference type="SAM" id="Phobius"/>
    </source>
</evidence>
<keyword evidence="3" id="KW-1185">Reference proteome</keyword>
<reference evidence="2 3" key="1">
    <citation type="journal article" date="2011" name="Int. J. Syst. Evol. Microbiol.">
        <title>Zhongshania antarctica gen. nov., sp. nov. and Zhongshania guokunii sp. nov., gammaproteobacteria respectively isolated from coastal attached (fast) ice and surface seawater of the Antarctic.</title>
        <authorList>
            <person name="Li H.J."/>
            <person name="Zhang X.Y."/>
            <person name="Chen C.X."/>
            <person name="Zhang Y.J."/>
            <person name="Gao Z.M."/>
            <person name="Yu Y."/>
            <person name="Chen X.L."/>
            <person name="Chen B."/>
            <person name="Zhang Y.Z."/>
        </authorList>
    </citation>
    <scope>NUCLEOTIDE SEQUENCE [LARGE SCALE GENOMIC DNA]</scope>
    <source>
        <strain evidence="2 3">R06B22</strain>
    </source>
</reference>
<feature type="transmembrane region" description="Helical" evidence="1">
    <location>
        <begin position="169"/>
        <end position="188"/>
    </location>
</feature>
<evidence type="ECO:0008006" key="4">
    <source>
        <dbReference type="Google" id="ProtNLM"/>
    </source>
</evidence>